<organism evidence="1 2">
    <name type="scientific">Setaria digitata</name>
    <dbReference type="NCBI Taxonomy" id="48799"/>
    <lineage>
        <taxon>Eukaryota</taxon>
        <taxon>Metazoa</taxon>
        <taxon>Ecdysozoa</taxon>
        <taxon>Nematoda</taxon>
        <taxon>Chromadorea</taxon>
        <taxon>Rhabditida</taxon>
        <taxon>Spirurina</taxon>
        <taxon>Spiruromorpha</taxon>
        <taxon>Filarioidea</taxon>
        <taxon>Setariidae</taxon>
        <taxon>Setaria</taxon>
    </lineage>
</organism>
<name>A0A915PTA3_9BILA</name>
<sequence length="125" mass="14919">MIQIFHFQRAQICYLRTLIAFHLLQKKDLEATQAEELDGDRSKPDVIQMKNVKWMGNLDEIMKDRKLKMEKEIEEMRSTHEMEDFKPLQPVADPRSHVKIVEKKCMLYETNDEPTLDDDLDDRIL</sequence>
<proteinExistence type="predicted"/>
<evidence type="ECO:0000313" key="2">
    <source>
        <dbReference type="WBParaSite" id="sdigi.contig24.g1956.t1"/>
    </source>
</evidence>
<evidence type="ECO:0000313" key="1">
    <source>
        <dbReference type="Proteomes" id="UP000887581"/>
    </source>
</evidence>
<accession>A0A915PTA3</accession>
<keyword evidence="1" id="KW-1185">Reference proteome</keyword>
<protein>
    <submittedName>
        <fullName evidence="2">Uncharacterized protein</fullName>
    </submittedName>
</protein>
<dbReference type="Proteomes" id="UP000887581">
    <property type="component" value="Unplaced"/>
</dbReference>
<dbReference type="AlphaFoldDB" id="A0A915PTA3"/>
<reference evidence="2" key="1">
    <citation type="submission" date="2022-11" db="UniProtKB">
        <authorList>
            <consortium name="WormBaseParasite"/>
        </authorList>
    </citation>
    <scope>IDENTIFICATION</scope>
</reference>
<dbReference type="WBParaSite" id="sdigi.contig24.g1956.t1">
    <property type="protein sequence ID" value="sdigi.contig24.g1956.t1"/>
    <property type="gene ID" value="sdigi.contig24.g1956"/>
</dbReference>